<dbReference type="Gene3D" id="3.40.50.720">
    <property type="entry name" value="NAD(P)-binding Rossmann-like Domain"/>
    <property type="match status" value="1"/>
</dbReference>
<evidence type="ECO:0000259" key="9">
    <source>
        <dbReference type="PROSITE" id="PS51201"/>
    </source>
</evidence>
<dbReference type="GO" id="GO:1902600">
    <property type="term" value="P:proton transmembrane transport"/>
    <property type="evidence" value="ECO:0007669"/>
    <property type="project" value="InterPro"/>
</dbReference>
<feature type="transmembrane region" description="Helical" evidence="8">
    <location>
        <begin position="268"/>
        <end position="287"/>
    </location>
</feature>
<dbReference type="Pfam" id="PF02254">
    <property type="entry name" value="TrkA_N"/>
    <property type="match status" value="1"/>
</dbReference>
<keyword evidence="4" id="KW-0630">Potassium</keyword>
<keyword evidence="6 8" id="KW-1133">Transmembrane helix</keyword>
<proteinExistence type="inferred from homology"/>
<dbReference type="InterPro" id="IPR036291">
    <property type="entry name" value="NAD(P)-bd_dom_sf"/>
</dbReference>
<evidence type="ECO:0000256" key="6">
    <source>
        <dbReference type="ARBA" id="ARBA00022989"/>
    </source>
</evidence>
<dbReference type="GO" id="GO:0008324">
    <property type="term" value="F:monoatomic cation transmembrane transporter activity"/>
    <property type="evidence" value="ECO:0007669"/>
    <property type="project" value="InterPro"/>
</dbReference>
<evidence type="ECO:0000313" key="12">
    <source>
        <dbReference type="Proteomes" id="UP001154240"/>
    </source>
</evidence>
<keyword evidence="7 8" id="KW-0472">Membrane</keyword>
<comment type="similarity">
    <text evidence="2">Belongs to the monovalent cation:proton antiporter 2 (CPA2) transporter (TC 2.A.37) family.</text>
</comment>
<dbReference type="SUPFAM" id="SSF116726">
    <property type="entry name" value="TrkA C-terminal domain-like"/>
    <property type="match status" value="1"/>
</dbReference>
<dbReference type="Gene3D" id="3.30.70.1450">
    <property type="entry name" value="Regulator of K+ conductance, C-terminal domain"/>
    <property type="match status" value="1"/>
</dbReference>
<keyword evidence="5 8" id="KW-0812">Transmembrane</keyword>
<dbReference type="InterPro" id="IPR003148">
    <property type="entry name" value="RCK_N"/>
</dbReference>
<comment type="caution">
    <text evidence="11">The sequence shown here is derived from an EMBL/GenBank/DDBJ whole genome shotgun (WGS) entry which is preliminary data.</text>
</comment>
<sequence>MGIAADIVIIVVAALLGALLAQRLKQPLILGYILAGIVVGPYTGGITVGGIHEIELLAEIGVALLLFALGLEFSLSELKPVRNIALLGTPIQILLSIAFGFALGRFFGWSPTQSLWLGALISLSSTMVTLKTLTGRGLMGTLSSRVMIGILIVQDLAVIPMMIILPQLGNPEVGLPLLAMAVGKSIIFLVLMLYLGTKLLPWLLATVAQWNSRELFILSTTAIGLGIGYATHLFGLSFAFGAFIAGMVLSESDYGHQALSDIIPLRDIFGLLFFTSVGMLLDPAFVFAHWDQILSLLLVLALAKGLIFFILTHLFGYGNIVPLAVGFGLFQVGEFSFVLARVGLESGAIDQNLYSLVLSVSVLSMMATPLVSILVAPAYAFTRRFSSPEPLQTENLPSHGLANHVIIAGGGRVGQHIARILTELSVPCVLVELNHQRMLECKAANFPVIYGDMSQLTAIEASHMTSARLLLITTPSVVVSQAIVKQAHRLNPGLHIVARAEGVAQTRTLYENGVYMVVLPEMEAGLEIARQALLHLEIPVPVIQQYTDEVRQQMYAPMYSQQNYHLLTKLNTIKNLLEISWVEINPQSTLIGESIKGAAVRSKTGATVVGVMHKKEFHSNPKADYCFTAEDLVAVVGNQQERLAFKKMADTFRQQLPSNTDLEKKL</sequence>
<feature type="transmembrane region" description="Helical" evidence="8">
    <location>
        <begin position="320"/>
        <end position="344"/>
    </location>
</feature>
<dbReference type="RefSeq" id="WP_307631562.1">
    <property type="nucleotide sequence ID" value="NZ_JAPHEH010000001.1"/>
</dbReference>
<dbReference type="InterPro" id="IPR038770">
    <property type="entry name" value="Na+/solute_symporter_sf"/>
</dbReference>
<evidence type="ECO:0000259" key="10">
    <source>
        <dbReference type="PROSITE" id="PS51202"/>
    </source>
</evidence>
<organism evidence="11 12">
    <name type="scientific">Thiovibrio frasassiensis</name>
    <dbReference type="NCBI Taxonomy" id="2984131"/>
    <lineage>
        <taxon>Bacteria</taxon>
        <taxon>Pseudomonadati</taxon>
        <taxon>Thermodesulfobacteriota</taxon>
        <taxon>Desulfobulbia</taxon>
        <taxon>Desulfobulbales</taxon>
        <taxon>Thiovibrionaceae</taxon>
        <taxon>Thiovibrio</taxon>
    </lineage>
</organism>
<feature type="transmembrane region" description="Helical" evidence="8">
    <location>
        <begin position="294"/>
        <end position="314"/>
    </location>
</feature>
<feature type="transmembrane region" description="Helical" evidence="8">
    <location>
        <begin position="29"/>
        <end position="51"/>
    </location>
</feature>
<gene>
    <name evidence="11" type="ORF">OLX77_00220</name>
</gene>
<dbReference type="PROSITE" id="PS51201">
    <property type="entry name" value="RCK_N"/>
    <property type="match status" value="1"/>
</dbReference>
<feature type="transmembrane region" description="Helical" evidence="8">
    <location>
        <begin position="146"/>
        <end position="165"/>
    </location>
</feature>
<name>A0A9X4MDX6_9BACT</name>
<dbReference type="InterPro" id="IPR036721">
    <property type="entry name" value="RCK_C_sf"/>
</dbReference>
<evidence type="ECO:0000256" key="8">
    <source>
        <dbReference type="SAM" id="Phobius"/>
    </source>
</evidence>
<evidence type="ECO:0000256" key="4">
    <source>
        <dbReference type="ARBA" id="ARBA00022538"/>
    </source>
</evidence>
<evidence type="ECO:0000313" key="11">
    <source>
        <dbReference type="EMBL" id="MDG4474580.1"/>
    </source>
</evidence>
<reference evidence="11" key="2">
    <citation type="submission" date="2022-10" db="EMBL/GenBank/DDBJ databases">
        <authorList>
            <person name="Aronson H.S."/>
        </authorList>
    </citation>
    <scope>NUCLEOTIDE SEQUENCE</scope>
    <source>
        <strain evidence="11">RS19-109</strain>
    </source>
</reference>
<dbReference type="PANTHER" id="PTHR42751:SF1">
    <property type="entry name" value="CATION_PROTON ANTIPORTER YBAL-RELATED"/>
    <property type="match status" value="1"/>
</dbReference>
<dbReference type="AlphaFoldDB" id="A0A9X4MDX6"/>
<dbReference type="PROSITE" id="PS51202">
    <property type="entry name" value="RCK_C"/>
    <property type="match status" value="1"/>
</dbReference>
<reference evidence="11" key="1">
    <citation type="journal article" date="2022" name="bioRxiv">
        <title>Thiovibrio frasassiensisgen. nov., sp. nov., an autotrophic, elemental sulfur disproportionating bacterium isolated from sulfidic karst sediment, and proposal of Thiovibrionaceae fam. nov.</title>
        <authorList>
            <person name="Aronson H."/>
            <person name="Thomas C."/>
            <person name="Bhattacharyya M."/>
            <person name="Eckstein S."/>
            <person name="Jensen S."/>
            <person name="Barco R."/>
            <person name="Macalady J."/>
            <person name="Amend J."/>
        </authorList>
    </citation>
    <scope>NUCLEOTIDE SEQUENCE</scope>
    <source>
        <strain evidence="11">RS19-109</strain>
    </source>
</reference>
<feature type="transmembrane region" description="Helical" evidence="8">
    <location>
        <begin position="6"/>
        <end position="22"/>
    </location>
</feature>
<feature type="transmembrane region" description="Helical" evidence="8">
    <location>
        <begin position="115"/>
        <end position="134"/>
    </location>
</feature>
<dbReference type="Pfam" id="PF02080">
    <property type="entry name" value="TrkA_C"/>
    <property type="match status" value="1"/>
</dbReference>
<dbReference type="PANTHER" id="PTHR42751">
    <property type="entry name" value="SODIUM/HYDROGEN EXCHANGER FAMILY/TRKA DOMAIN PROTEIN"/>
    <property type="match status" value="1"/>
</dbReference>
<feature type="domain" description="RCK C-terminal" evidence="10">
    <location>
        <begin position="567"/>
        <end position="651"/>
    </location>
</feature>
<keyword evidence="4" id="KW-0633">Potassium transport</keyword>
<dbReference type="SUPFAM" id="SSF51735">
    <property type="entry name" value="NAD(P)-binding Rossmann-fold domains"/>
    <property type="match status" value="1"/>
</dbReference>
<keyword evidence="12" id="KW-1185">Reference proteome</keyword>
<dbReference type="GO" id="GO:0006813">
    <property type="term" value="P:potassium ion transport"/>
    <property type="evidence" value="ECO:0007669"/>
    <property type="project" value="UniProtKB-KW"/>
</dbReference>
<feature type="transmembrane region" description="Helical" evidence="8">
    <location>
        <begin position="356"/>
        <end position="381"/>
    </location>
</feature>
<feature type="transmembrane region" description="Helical" evidence="8">
    <location>
        <begin position="177"/>
        <end position="195"/>
    </location>
</feature>
<feature type="transmembrane region" description="Helical" evidence="8">
    <location>
        <begin position="215"/>
        <end position="248"/>
    </location>
</feature>
<feature type="domain" description="RCK N-terminal" evidence="9">
    <location>
        <begin position="402"/>
        <end position="519"/>
    </location>
</feature>
<dbReference type="EMBL" id="JAPHEH010000001">
    <property type="protein sequence ID" value="MDG4474580.1"/>
    <property type="molecule type" value="Genomic_DNA"/>
</dbReference>
<accession>A0A9X4MDX6</accession>
<dbReference type="Proteomes" id="UP001154240">
    <property type="component" value="Unassembled WGS sequence"/>
</dbReference>
<protein>
    <submittedName>
        <fullName evidence="11">Cation:proton antiporter</fullName>
    </submittedName>
</protein>
<dbReference type="InterPro" id="IPR006153">
    <property type="entry name" value="Cation/H_exchanger_TM"/>
</dbReference>
<dbReference type="Gene3D" id="1.20.1530.20">
    <property type="match status" value="1"/>
</dbReference>
<dbReference type="GO" id="GO:0015297">
    <property type="term" value="F:antiporter activity"/>
    <property type="evidence" value="ECO:0007669"/>
    <property type="project" value="InterPro"/>
</dbReference>
<feature type="transmembrane region" description="Helical" evidence="8">
    <location>
        <begin position="57"/>
        <end position="75"/>
    </location>
</feature>
<evidence type="ECO:0000256" key="7">
    <source>
        <dbReference type="ARBA" id="ARBA00023136"/>
    </source>
</evidence>
<evidence type="ECO:0000256" key="2">
    <source>
        <dbReference type="ARBA" id="ARBA00005551"/>
    </source>
</evidence>
<dbReference type="GO" id="GO:0016020">
    <property type="term" value="C:membrane"/>
    <property type="evidence" value="ECO:0007669"/>
    <property type="project" value="UniProtKB-SubCell"/>
</dbReference>
<evidence type="ECO:0000256" key="5">
    <source>
        <dbReference type="ARBA" id="ARBA00022692"/>
    </source>
</evidence>
<evidence type="ECO:0000256" key="3">
    <source>
        <dbReference type="ARBA" id="ARBA00022448"/>
    </source>
</evidence>
<dbReference type="InterPro" id="IPR006037">
    <property type="entry name" value="RCK_C"/>
</dbReference>
<feature type="transmembrane region" description="Helical" evidence="8">
    <location>
        <begin position="84"/>
        <end position="103"/>
    </location>
</feature>
<keyword evidence="3" id="KW-0813">Transport</keyword>
<keyword evidence="4" id="KW-0406">Ion transport</keyword>
<dbReference type="Pfam" id="PF00999">
    <property type="entry name" value="Na_H_Exchanger"/>
    <property type="match status" value="1"/>
</dbReference>
<evidence type="ECO:0000256" key="1">
    <source>
        <dbReference type="ARBA" id="ARBA00004141"/>
    </source>
</evidence>
<comment type="subcellular location">
    <subcellularLocation>
        <location evidence="1">Membrane</location>
        <topology evidence="1">Multi-pass membrane protein</topology>
    </subcellularLocation>
</comment>